<dbReference type="Proteomes" id="UP000030008">
    <property type="component" value="Unassembled WGS sequence"/>
</dbReference>
<evidence type="ECO:0000256" key="1">
    <source>
        <dbReference type="SAM" id="Phobius"/>
    </source>
</evidence>
<proteinExistence type="predicted"/>
<reference evidence="2 4" key="1">
    <citation type="submission" date="2014-08" db="EMBL/GenBank/DDBJ databases">
        <title>Clostridium innocuum, an unnegligible vancomycin-resistant pathogen causing extra-intestinal infections.</title>
        <authorList>
            <person name="Feng Y."/>
            <person name="Chiu C.-H."/>
        </authorList>
    </citation>
    <scope>NUCLEOTIDE SEQUENCE [LARGE SCALE GENOMIC DNA]</scope>
    <source>
        <strain evidence="2 4">AN88</strain>
    </source>
</reference>
<feature type="transmembrane region" description="Helical" evidence="1">
    <location>
        <begin position="83"/>
        <end position="101"/>
    </location>
</feature>
<evidence type="ECO:0000313" key="3">
    <source>
        <dbReference type="EMBL" id="QJA02903.1"/>
    </source>
</evidence>
<organism evidence="2 4">
    <name type="scientific">Clostridium innocuum</name>
    <dbReference type="NCBI Taxonomy" id="1522"/>
    <lineage>
        <taxon>Bacteria</taxon>
        <taxon>Bacillati</taxon>
        <taxon>Bacillota</taxon>
        <taxon>Clostridia</taxon>
        <taxon>Eubacteriales</taxon>
        <taxon>Clostridiaceae</taxon>
        <taxon>Clostridium</taxon>
    </lineage>
</organism>
<reference evidence="3 5" key="2">
    <citation type="submission" date="2020-02" db="EMBL/GenBank/DDBJ databases">
        <authorList>
            <person name="Kociolek L.K."/>
            <person name="Ozer E.A."/>
        </authorList>
    </citation>
    <scope>NUCLEOTIDE SEQUENCE [LARGE SCALE GENOMIC DNA]</scope>
    <source>
        <strain evidence="3 5">ATCC 14501</strain>
    </source>
</reference>
<keyword evidence="1" id="KW-0812">Transmembrane</keyword>
<dbReference type="EMBL" id="CP048838">
    <property type="protein sequence ID" value="QJA02903.1"/>
    <property type="molecule type" value="Genomic_DNA"/>
</dbReference>
<dbReference type="AlphaFoldDB" id="A0A099I152"/>
<dbReference type="InterPro" id="IPR010690">
    <property type="entry name" value="YqfD"/>
</dbReference>
<protein>
    <submittedName>
        <fullName evidence="2">Sporulation protein</fullName>
    </submittedName>
</protein>
<evidence type="ECO:0000313" key="2">
    <source>
        <dbReference type="EMBL" id="KGJ51719.1"/>
    </source>
</evidence>
<dbReference type="Pfam" id="PF06898">
    <property type="entry name" value="YqfD"/>
    <property type="match status" value="1"/>
</dbReference>
<evidence type="ECO:0000313" key="5">
    <source>
        <dbReference type="Proteomes" id="UP000503330"/>
    </source>
</evidence>
<evidence type="ECO:0000313" key="4">
    <source>
        <dbReference type="Proteomes" id="UP000030008"/>
    </source>
</evidence>
<dbReference type="Proteomes" id="UP000503330">
    <property type="component" value="Chromosome"/>
</dbReference>
<gene>
    <name evidence="2" type="ORF">CIAN88_18335</name>
    <name evidence="3" type="ORF">G4D54_10835</name>
</gene>
<sequence>MKNRKGFGLDQWKVQASCDEFLWITKKNQLELYDITLHRNYIQFYASILQRPKIYRCFETCDLITTTGMLGYALRSLKKPYRIAAILLSILLWYGLSSMVFEIQIKGEKDESRKLIADTLKKMEVVPPFKSRDVSQLKTQLKKNLENDIAWLEIEKQGSRYLITYTPKEFASLSQLGHEELIAQEDGMIERFDIQHGNKLHKVNEFVHKGDVLVSNVLEDSKGGKQEVYVKGRVFAYVWKDITVTMDKTREPKAFQYFQLLFDARRKVSEDFHKDDRIYKENILQFSTDMGKIKMVIHYTLIKDITTP</sequence>
<keyword evidence="1" id="KW-1133">Transmembrane helix</keyword>
<dbReference type="RefSeq" id="WP_002609162.1">
    <property type="nucleotide sequence ID" value="NZ_BAAACC010000026.1"/>
</dbReference>
<dbReference type="EMBL" id="JQIF01000097">
    <property type="protein sequence ID" value="KGJ51719.1"/>
    <property type="molecule type" value="Genomic_DNA"/>
</dbReference>
<accession>A0A099I152</accession>
<dbReference type="GeneID" id="61926038"/>
<name>A0A099I152_CLOIN</name>
<keyword evidence="1" id="KW-0472">Membrane</keyword>